<feature type="domain" description="Ubiquitin-like" evidence="1">
    <location>
        <begin position="170"/>
        <end position="246"/>
    </location>
</feature>
<accession>A0ABQ9Y5E9</accession>
<dbReference type="Gene3D" id="3.10.20.90">
    <property type="entry name" value="Phosphatidylinositol 3-kinase Catalytic Subunit, Chain A, domain 1"/>
    <property type="match status" value="2"/>
</dbReference>
<evidence type="ECO:0000259" key="1">
    <source>
        <dbReference type="PROSITE" id="PS50053"/>
    </source>
</evidence>
<proteinExistence type="predicted"/>
<sequence>MQKQCRRINPFHSSRHLESDQRIISPRQPKRVCVDTVKKGFGEYPLFHIFITAFVSFEEGTKRAKGFINCNGNSVHGDNIQSDHYATRVPLKDPARREPKTDTQVRMSNMNDACTPTGRDWMPIPVFNSLKVMNKPQDHLGVPTHIFFSYGKMTTFANIIKEEPVLWRDYDLTVKSAADATIFILNVQPQDTILQTKQRLVPHLNVLVEHVTLIVAAEKLSDSTTLAEINFGGNHALIANVEEPRKDGPITITIRDGENHDNHLTISPFETIRELRKQVAEMFHCSPNDIRLIHFGRELDQPDRIIEREGILQGAPFNRDETHEFLKIEPDSIDSVEKGSQPFLSLVDFIKEGNDVSDEAAQHACKLLDWITLMTLKKFSAYDVLLKLMPSPNGSCSNFAESLVLLLTSSNEELVQSTLSLLNEVVHQLFPSSSFDLIETGFFSLLPHSFYVQDLHLSPHLELPLTDVVGTFLCYLQPLIKSGICSQWQFSSESFNDTFINKFFNHVEPFLEFISSKRRRITDSEDSRPFPQMLAHLVEYSPNQEQMTLFVLSSSLVVSCTDCPVFFENDSLTADLVRNVAKGISEWRTEDPAVLKRGRLIQSKLREEGFSDEIELFLKCTRWNCSESVAVLSNDIRRNAGKERTGGCFGKEWGAKNNIEFETLEK</sequence>
<dbReference type="Proteomes" id="UP001281761">
    <property type="component" value="Unassembled WGS sequence"/>
</dbReference>
<organism evidence="2 3">
    <name type="scientific">Blattamonas nauphoetae</name>
    <dbReference type="NCBI Taxonomy" id="2049346"/>
    <lineage>
        <taxon>Eukaryota</taxon>
        <taxon>Metamonada</taxon>
        <taxon>Preaxostyla</taxon>
        <taxon>Oxymonadida</taxon>
        <taxon>Blattamonas</taxon>
    </lineage>
</organism>
<feature type="domain" description="Ubiquitin-like" evidence="1">
    <location>
        <begin position="250"/>
        <end position="301"/>
    </location>
</feature>
<dbReference type="Pfam" id="PF00240">
    <property type="entry name" value="ubiquitin"/>
    <property type="match status" value="1"/>
</dbReference>
<name>A0ABQ9Y5E9_9EUKA</name>
<protein>
    <recommendedName>
        <fullName evidence="1">Ubiquitin-like domain-containing protein</fullName>
    </recommendedName>
</protein>
<comment type="caution">
    <text evidence="2">The sequence shown here is derived from an EMBL/GenBank/DDBJ whole genome shotgun (WGS) entry which is preliminary data.</text>
</comment>
<evidence type="ECO:0000313" key="2">
    <source>
        <dbReference type="EMBL" id="KAK2958976.1"/>
    </source>
</evidence>
<dbReference type="InterPro" id="IPR000626">
    <property type="entry name" value="Ubiquitin-like_dom"/>
</dbReference>
<dbReference type="SUPFAM" id="SSF54236">
    <property type="entry name" value="Ubiquitin-like"/>
    <property type="match status" value="2"/>
</dbReference>
<dbReference type="EMBL" id="JARBJD010000033">
    <property type="protein sequence ID" value="KAK2958976.1"/>
    <property type="molecule type" value="Genomic_DNA"/>
</dbReference>
<gene>
    <name evidence="2" type="ORF">BLNAU_5992</name>
</gene>
<dbReference type="PROSITE" id="PS50053">
    <property type="entry name" value="UBIQUITIN_2"/>
    <property type="match status" value="2"/>
</dbReference>
<dbReference type="SMART" id="SM00213">
    <property type="entry name" value="UBQ"/>
    <property type="match status" value="2"/>
</dbReference>
<reference evidence="2 3" key="1">
    <citation type="journal article" date="2022" name="bioRxiv">
        <title>Genomics of Preaxostyla Flagellates Illuminates Evolutionary Transitions and the Path Towards Mitochondrial Loss.</title>
        <authorList>
            <person name="Novak L.V.F."/>
            <person name="Treitli S.C."/>
            <person name="Pyrih J."/>
            <person name="Halakuc P."/>
            <person name="Pipaliya S.V."/>
            <person name="Vacek V."/>
            <person name="Brzon O."/>
            <person name="Soukal P."/>
            <person name="Eme L."/>
            <person name="Dacks J.B."/>
            <person name="Karnkowska A."/>
            <person name="Elias M."/>
            <person name="Hampl V."/>
        </authorList>
    </citation>
    <scope>NUCLEOTIDE SEQUENCE [LARGE SCALE GENOMIC DNA]</scope>
    <source>
        <strain evidence="2">NAU3</strain>
        <tissue evidence="2">Gut</tissue>
    </source>
</reference>
<dbReference type="CDD" id="cd17039">
    <property type="entry name" value="Ubl_ubiquitin_like"/>
    <property type="match status" value="1"/>
</dbReference>
<keyword evidence="3" id="KW-1185">Reference proteome</keyword>
<dbReference type="InterPro" id="IPR029071">
    <property type="entry name" value="Ubiquitin-like_domsf"/>
</dbReference>
<evidence type="ECO:0000313" key="3">
    <source>
        <dbReference type="Proteomes" id="UP001281761"/>
    </source>
</evidence>